<feature type="compositionally biased region" description="Basic and acidic residues" evidence="1">
    <location>
        <begin position="573"/>
        <end position="588"/>
    </location>
</feature>
<keyword evidence="3" id="KW-1185">Reference proteome</keyword>
<evidence type="ECO:0000313" key="2">
    <source>
        <dbReference type="EMBL" id="KAK4223656.1"/>
    </source>
</evidence>
<dbReference type="EMBL" id="MU865419">
    <property type="protein sequence ID" value="KAK4223656.1"/>
    <property type="molecule type" value="Genomic_DNA"/>
</dbReference>
<accession>A0AAN7BHM0</accession>
<organism evidence="2 3">
    <name type="scientific">Podospora fimiseda</name>
    <dbReference type="NCBI Taxonomy" id="252190"/>
    <lineage>
        <taxon>Eukaryota</taxon>
        <taxon>Fungi</taxon>
        <taxon>Dikarya</taxon>
        <taxon>Ascomycota</taxon>
        <taxon>Pezizomycotina</taxon>
        <taxon>Sordariomycetes</taxon>
        <taxon>Sordariomycetidae</taxon>
        <taxon>Sordariales</taxon>
        <taxon>Podosporaceae</taxon>
        <taxon>Podospora</taxon>
    </lineage>
</organism>
<evidence type="ECO:0008006" key="4">
    <source>
        <dbReference type="Google" id="ProtNLM"/>
    </source>
</evidence>
<gene>
    <name evidence="2" type="ORF">QBC38DRAFT_487281</name>
</gene>
<reference evidence="2" key="2">
    <citation type="submission" date="2023-05" db="EMBL/GenBank/DDBJ databases">
        <authorList>
            <consortium name="Lawrence Berkeley National Laboratory"/>
            <person name="Steindorff A."/>
            <person name="Hensen N."/>
            <person name="Bonometti L."/>
            <person name="Westerberg I."/>
            <person name="Brannstrom I.O."/>
            <person name="Guillou S."/>
            <person name="Cros-Aarteil S."/>
            <person name="Calhoun S."/>
            <person name="Haridas S."/>
            <person name="Kuo A."/>
            <person name="Mondo S."/>
            <person name="Pangilinan J."/>
            <person name="Riley R."/>
            <person name="Labutti K."/>
            <person name="Andreopoulos B."/>
            <person name="Lipzen A."/>
            <person name="Chen C."/>
            <person name="Yanf M."/>
            <person name="Daum C."/>
            <person name="Ng V."/>
            <person name="Clum A."/>
            <person name="Ohm R."/>
            <person name="Martin F."/>
            <person name="Silar P."/>
            <person name="Natvig D."/>
            <person name="Lalanne C."/>
            <person name="Gautier V."/>
            <person name="Ament-Velasquez S.L."/>
            <person name="Kruys A."/>
            <person name="Hutchinson M.I."/>
            <person name="Powell A.J."/>
            <person name="Barry K."/>
            <person name="Miller A.N."/>
            <person name="Grigoriev I.V."/>
            <person name="Debuchy R."/>
            <person name="Gladieux P."/>
            <person name="Thoren M.H."/>
            <person name="Johannesson H."/>
        </authorList>
    </citation>
    <scope>NUCLEOTIDE SEQUENCE</scope>
    <source>
        <strain evidence="2">CBS 990.96</strain>
    </source>
</reference>
<comment type="caution">
    <text evidence="2">The sequence shown here is derived from an EMBL/GenBank/DDBJ whole genome shotgun (WGS) entry which is preliminary data.</text>
</comment>
<reference evidence="2" key="1">
    <citation type="journal article" date="2023" name="Mol. Phylogenet. Evol.">
        <title>Genome-scale phylogeny and comparative genomics of the fungal order Sordariales.</title>
        <authorList>
            <person name="Hensen N."/>
            <person name="Bonometti L."/>
            <person name="Westerberg I."/>
            <person name="Brannstrom I.O."/>
            <person name="Guillou S."/>
            <person name="Cros-Aarteil S."/>
            <person name="Calhoun S."/>
            <person name="Haridas S."/>
            <person name="Kuo A."/>
            <person name="Mondo S."/>
            <person name="Pangilinan J."/>
            <person name="Riley R."/>
            <person name="LaButti K."/>
            <person name="Andreopoulos B."/>
            <person name="Lipzen A."/>
            <person name="Chen C."/>
            <person name="Yan M."/>
            <person name="Daum C."/>
            <person name="Ng V."/>
            <person name="Clum A."/>
            <person name="Steindorff A."/>
            <person name="Ohm R.A."/>
            <person name="Martin F."/>
            <person name="Silar P."/>
            <person name="Natvig D.O."/>
            <person name="Lalanne C."/>
            <person name="Gautier V."/>
            <person name="Ament-Velasquez S.L."/>
            <person name="Kruys A."/>
            <person name="Hutchinson M.I."/>
            <person name="Powell A.J."/>
            <person name="Barry K."/>
            <person name="Miller A.N."/>
            <person name="Grigoriev I.V."/>
            <person name="Debuchy R."/>
            <person name="Gladieux P."/>
            <person name="Hiltunen Thoren M."/>
            <person name="Johannesson H."/>
        </authorList>
    </citation>
    <scope>NUCLEOTIDE SEQUENCE</scope>
    <source>
        <strain evidence="2">CBS 990.96</strain>
    </source>
</reference>
<dbReference type="Proteomes" id="UP001301958">
    <property type="component" value="Unassembled WGS sequence"/>
</dbReference>
<dbReference type="PANTHER" id="PTHR13379:SF0">
    <property type="entry name" value="UPF0415 PROTEIN C7ORF25"/>
    <property type="match status" value="1"/>
</dbReference>
<evidence type="ECO:0000313" key="3">
    <source>
        <dbReference type="Proteomes" id="UP001301958"/>
    </source>
</evidence>
<evidence type="ECO:0000256" key="1">
    <source>
        <dbReference type="SAM" id="MobiDB-lite"/>
    </source>
</evidence>
<protein>
    <recommendedName>
        <fullName evidence="4">DUF1308 domain-containing protein</fullName>
    </recommendedName>
</protein>
<sequence>MTTAVFNLPDRTKVEPLKEGPELNSRIEFLVGQWQECIKELQRLEQAADDASRPVRGLHAMLKVQQRALDKVLQKQDASSPATISPAQYMGIRSCCWDDKWTVIKKCRGLIAINKDFPRSPRMPVPRASGWLAFKDQPFQEKTVSVDAVVNSGATWIKFLSISPKTLEYQVMAEGYESEPEEDGSDEGNRDGLRQTEFADTVSKIILAARWNHCRHLHLILPGLQEGKSEVVDRVLSYLRDKIGGQDVKVDVTCAGSPFLVDPPPPVDTAISALIQDRDVLVADDCGRLTETVNLDPSAIVALVTDLHHGIVPLQPVAQQEIITKSVLDHETDNNELVSRQDILATVLYPALRGRKLVCTKFAAHYFRKLIDAISTHSEEMRASLILPPSESTETLSETEIREKLQQWSTVPVPADLHLPIHIVEDIDLNDVEPLIASGKLPPMALGVARDLSRLNRSVYLYGWANRLTTITGHRGIERQVRLSIASNWTRDTDASLKGTYPDELPPDIWHRHLGGYLIHRDKPKDWRDMIPGGEIPKEVIRWTNPWTTWGRGISTYGLPDTKTWEGVGHADKKSFGRKMTGREEKGGRLRNGNGKLLVREVEEEEEEQS</sequence>
<dbReference type="PANTHER" id="PTHR13379">
    <property type="entry name" value="UNCHARACTERIZED DUF1308"/>
    <property type="match status" value="1"/>
</dbReference>
<proteinExistence type="predicted"/>
<feature type="region of interest" description="Disordered" evidence="1">
    <location>
        <begin position="573"/>
        <end position="610"/>
    </location>
</feature>
<name>A0AAN7BHM0_9PEZI</name>
<dbReference type="AlphaFoldDB" id="A0AAN7BHM0"/>